<dbReference type="Proteomes" id="UP000230768">
    <property type="component" value="Unassembled WGS sequence"/>
</dbReference>
<comment type="cofactor">
    <cofactor evidence="1">
        <name>FAD</name>
        <dbReference type="ChEBI" id="CHEBI:57692"/>
    </cofactor>
</comment>
<dbReference type="AlphaFoldDB" id="A0A2G8ITS3"/>
<dbReference type="InterPro" id="IPR023753">
    <property type="entry name" value="FAD/NAD-binding_dom"/>
</dbReference>
<evidence type="ECO:0000313" key="6">
    <source>
        <dbReference type="EMBL" id="PIK26935.1"/>
    </source>
</evidence>
<dbReference type="Pfam" id="PF07992">
    <property type="entry name" value="Pyr_redox_2"/>
    <property type="match status" value="1"/>
</dbReference>
<comment type="caution">
    <text evidence="6">The sequence shown here is derived from an EMBL/GenBank/DDBJ whole genome shotgun (WGS) entry which is preliminary data.</text>
</comment>
<sequence>MLIDCAIIGGGPAGLNAALVVGRGRNQVIVFDDEQPRNRVTQESHGFITNDGMTPFEIRKAGEADLQTYPNIQMKRSRIVDIQKKEDRFTLLTHEGDTVESKKIILATGLQDMLPEIKGIHDVYGKTLFSCPFCDGWELKDKALALIAENQRALHMAKLLSNWTKDLIVFTNGQQVLAEEERVLLSAHSIQVIDVPIVSIENDNGQLCSLQLANGERVKREGGFVASDFKQSAPFAEKLGCQMTKNAGIETDILGRTSVSGVFACGDNLGGPAQLVLAAAAGSQAGMGVIHELVQEAFQEKEKTSL</sequence>
<dbReference type="GO" id="GO:0016491">
    <property type="term" value="F:oxidoreductase activity"/>
    <property type="evidence" value="ECO:0007669"/>
    <property type="project" value="UniProtKB-KW"/>
</dbReference>
<proteinExistence type="predicted"/>
<keyword evidence="4" id="KW-0560">Oxidoreductase</keyword>
<dbReference type="Gene3D" id="3.50.50.60">
    <property type="entry name" value="FAD/NAD(P)-binding domain"/>
    <property type="match status" value="2"/>
</dbReference>
<protein>
    <submittedName>
        <fullName evidence="6">Pyridine nucleotide-disulfide oxidoreductase</fullName>
    </submittedName>
</protein>
<feature type="domain" description="FAD/NAD(P)-binding" evidence="5">
    <location>
        <begin position="4"/>
        <end position="282"/>
    </location>
</feature>
<dbReference type="PRINTS" id="PR00469">
    <property type="entry name" value="PNDRDTASEII"/>
</dbReference>
<keyword evidence="3" id="KW-0285">Flavoprotein</keyword>
<evidence type="ECO:0000256" key="2">
    <source>
        <dbReference type="ARBA" id="ARBA00011738"/>
    </source>
</evidence>
<dbReference type="PRINTS" id="PR00368">
    <property type="entry name" value="FADPNR"/>
</dbReference>
<evidence type="ECO:0000256" key="1">
    <source>
        <dbReference type="ARBA" id="ARBA00001974"/>
    </source>
</evidence>
<evidence type="ECO:0000259" key="5">
    <source>
        <dbReference type="Pfam" id="PF07992"/>
    </source>
</evidence>
<evidence type="ECO:0000256" key="4">
    <source>
        <dbReference type="ARBA" id="ARBA00023002"/>
    </source>
</evidence>
<comment type="subunit">
    <text evidence="2">Homodimer.</text>
</comment>
<dbReference type="EMBL" id="PEKP01000010">
    <property type="protein sequence ID" value="PIK26935.1"/>
    <property type="molecule type" value="Genomic_DNA"/>
</dbReference>
<organism evidence="6 7">
    <name type="scientific">Bacillus pumilus</name>
    <name type="common">Bacillus mesentericus</name>
    <dbReference type="NCBI Taxonomy" id="1408"/>
    <lineage>
        <taxon>Bacteria</taxon>
        <taxon>Bacillati</taxon>
        <taxon>Bacillota</taxon>
        <taxon>Bacilli</taxon>
        <taxon>Bacillales</taxon>
        <taxon>Bacillaceae</taxon>
        <taxon>Bacillus</taxon>
    </lineage>
</organism>
<name>A0A2G8ITS3_BACPU</name>
<gene>
    <name evidence="6" type="ORF">CTV99_09500</name>
</gene>
<dbReference type="InterPro" id="IPR050097">
    <property type="entry name" value="Ferredoxin-NADP_redctase_2"/>
</dbReference>
<dbReference type="SUPFAM" id="SSF51905">
    <property type="entry name" value="FAD/NAD(P)-binding domain"/>
    <property type="match status" value="1"/>
</dbReference>
<evidence type="ECO:0000313" key="7">
    <source>
        <dbReference type="Proteomes" id="UP000230768"/>
    </source>
</evidence>
<dbReference type="RefSeq" id="WP_099727342.1">
    <property type="nucleotide sequence ID" value="NZ_CP101833.1"/>
</dbReference>
<dbReference type="InterPro" id="IPR036188">
    <property type="entry name" value="FAD/NAD-bd_sf"/>
</dbReference>
<dbReference type="PANTHER" id="PTHR48105">
    <property type="entry name" value="THIOREDOXIN REDUCTASE 1-RELATED-RELATED"/>
    <property type="match status" value="1"/>
</dbReference>
<evidence type="ECO:0000256" key="3">
    <source>
        <dbReference type="ARBA" id="ARBA00022630"/>
    </source>
</evidence>
<reference evidence="6 7" key="1">
    <citation type="submission" date="2017-11" db="EMBL/GenBank/DDBJ databases">
        <title>Draft genome sequence of Bacillus pumilus 51_5il from lake Gorkoye (Russia: Novosibirsk region).</title>
        <authorList>
            <person name="Shipova A.A."/>
            <person name="Rozanov A.S."/>
            <person name="Bryanskaya A.V."/>
            <person name="Peltek S.E."/>
        </authorList>
    </citation>
    <scope>NUCLEOTIDE SEQUENCE [LARGE SCALE GENOMIC DNA]</scope>
    <source>
        <strain evidence="6 7">51_5il</strain>
    </source>
</reference>
<accession>A0A2G8ITS3</accession>